<evidence type="ECO:0000313" key="4">
    <source>
        <dbReference type="Proteomes" id="UP000273022"/>
    </source>
</evidence>
<comment type="caution">
    <text evidence="3">The sequence shown here is derived from an EMBL/GenBank/DDBJ whole genome shotgun (WGS) entry which is preliminary data.</text>
</comment>
<accession>A0A3A6TPP1</accession>
<dbReference type="GO" id="GO:0003676">
    <property type="term" value="F:nucleic acid binding"/>
    <property type="evidence" value="ECO:0007669"/>
    <property type="project" value="InterPro"/>
</dbReference>
<dbReference type="EMBL" id="QYYH01000069">
    <property type="protein sequence ID" value="RJY13097.1"/>
    <property type="molecule type" value="Genomic_DNA"/>
</dbReference>
<keyword evidence="4" id="KW-1185">Reference proteome</keyword>
<dbReference type="NCBIfam" id="TIGR00252">
    <property type="entry name" value="YraN family protein"/>
    <property type="match status" value="1"/>
</dbReference>
<name>A0A3A6TPP1_9GAMM</name>
<dbReference type="Gene3D" id="3.40.1350.10">
    <property type="match status" value="1"/>
</dbReference>
<evidence type="ECO:0000313" key="3">
    <source>
        <dbReference type="EMBL" id="RJY13097.1"/>
    </source>
</evidence>
<dbReference type="InterPro" id="IPR003509">
    <property type="entry name" value="UPF0102_YraN-like"/>
</dbReference>
<dbReference type="InterPro" id="IPR011856">
    <property type="entry name" value="tRNA_endonuc-like_dom_sf"/>
</dbReference>
<dbReference type="PANTHER" id="PTHR34039">
    <property type="entry name" value="UPF0102 PROTEIN YRAN"/>
    <property type="match status" value="1"/>
</dbReference>
<dbReference type="RefSeq" id="WP_121853829.1">
    <property type="nucleotide sequence ID" value="NZ_CP037952.1"/>
</dbReference>
<dbReference type="AlphaFoldDB" id="A0A3A6TPP1"/>
<dbReference type="Pfam" id="PF02021">
    <property type="entry name" value="UPF0102"/>
    <property type="match status" value="1"/>
</dbReference>
<evidence type="ECO:0000256" key="1">
    <source>
        <dbReference type="ARBA" id="ARBA00006738"/>
    </source>
</evidence>
<evidence type="ECO:0000256" key="2">
    <source>
        <dbReference type="HAMAP-Rule" id="MF_00048"/>
    </source>
</evidence>
<dbReference type="PANTHER" id="PTHR34039:SF1">
    <property type="entry name" value="UPF0102 PROTEIN YRAN"/>
    <property type="match status" value="1"/>
</dbReference>
<gene>
    <name evidence="3" type="ORF">D5R81_11750</name>
</gene>
<reference evidence="3 4" key="1">
    <citation type="submission" date="2018-09" db="EMBL/GenBank/DDBJ databases">
        <title>Phylogeny of the Shewanellaceae, and recommendation for two new genera, Pseudoshewanella and Parashewanella.</title>
        <authorList>
            <person name="Wang G."/>
        </authorList>
    </citation>
    <scope>NUCLEOTIDE SEQUENCE [LARGE SCALE GENOMIC DNA]</scope>
    <source>
        <strain evidence="3 4">KCTC 22492</strain>
    </source>
</reference>
<comment type="similarity">
    <text evidence="1 2">Belongs to the UPF0102 family.</text>
</comment>
<sequence length="108" mass="12530">MNIGSQGEKKARTYLEQHGLIFKASNVRYRFGELDLIMRDDQYWVFVEVKFRSNARFGGAISAVSTKQMARIRLAADHYLQQQKIDAPCRFDVIAIDNDEIQWLKAAF</sequence>
<dbReference type="InterPro" id="IPR011335">
    <property type="entry name" value="Restrct_endonuc-II-like"/>
</dbReference>
<dbReference type="HAMAP" id="MF_00048">
    <property type="entry name" value="UPF0102"/>
    <property type="match status" value="1"/>
</dbReference>
<dbReference type="SUPFAM" id="SSF52980">
    <property type="entry name" value="Restriction endonuclease-like"/>
    <property type="match status" value="1"/>
</dbReference>
<protein>
    <recommendedName>
        <fullName evidence="2">UPF0102 protein D5R81_11750</fullName>
    </recommendedName>
</protein>
<proteinExistence type="inferred from homology"/>
<dbReference type="Proteomes" id="UP000273022">
    <property type="component" value="Unassembled WGS sequence"/>
</dbReference>
<organism evidence="3 4">
    <name type="scientific">Parashewanella spongiae</name>
    <dbReference type="NCBI Taxonomy" id="342950"/>
    <lineage>
        <taxon>Bacteria</taxon>
        <taxon>Pseudomonadati</taxon>
        <taxon>Pseudomonadota</taxon>
        <taxon>Gammaproteobacteria</taxon>
        <taxon>Alteromonadales</taxon>
        <taxon>Shewanellaceae</taxon>
        <taxon>Parashewanella</taxon>
    </lineage>
</organism>
<dbReference type="OrthoDB" id="9794876at2"/>
<dbReference type="NCBIfam" id="NF009150">
    <property type="entry name" value="PRK12497.1-3"/>
    <property type="match status" value="1"/>
</dbReference>